<dbReference type="AlphaFoldDB" id="A0A1S2L5X3"/>
<proteinExistence type="predicted"/>
<dbReference type="Proteomes" id="UP000180175">
    <property type="component" value="Chromosome"/>
</dbReference>
<feature type="transmembrane region" description="Helical" evidence="1">
    <location>
        <begin position="7"/>
        <end position="28"/>
    </location>
</feature>
<protein>
    <submittedName>
        <fullName evidence="2">Uncharacterized protein</fullName>
    </submittedName>
</protein>
<accession>A0A1S2L5X3</accession>
<evidence type="ECO:0000313" key="3">
    <source>
        <dbReference type="EMBL" id="QOY36777.1"/>
    </source>
</evidence>
<keyword evidence="4" id="KW-1185">Reference proteome</keyword>
<sequence>MKLLLRSVIFSLLVHVIYIAGILIHGWYLTINYVPDIINEYENVTYLQNEVAFGYVIDIEPIYFVISFLLVALLGAVLIDLFNRIRLRKRCI</sequence>
<organism evidence="2 4">
    <name type="scientific">Anaerobacillus isosaccharinicus</name>
    <dbReference type="NCBI Taxonomy" id="1532552"/>
    <lineage>
        <taxon>Bacteria</taxon>
        <taxon>Bacillati</taxon>
        <taxon>Bacillota</taxon>
        <taxon>Bacilli</taxon>
        <taxon>Bacillales</taxon>
        <taxon>Bacillaceae</taxon>
        <taxon>Anaerobacillus</taxon>
    </lineage>
</organism>
<evidence type="ECO:0000313" key="4">
    <source>
        <dbReference type="Proteomes" id="UP000180175"/>
    </source>
</evidence>
<name>A0A1S2L5X3_9BACI</name>
<keyword evidence="1" id="KW-1133">Transmembrane helix</keyword>
<dbReference type="KEGG" id="aia:AWH56_003740"/>
<feature type="transmembrane region" description="Helical" evidence="1">
    <location>
        <begin position="62"/>
        <end position="82"/>
    </location>
</feature>
<keyword evidence="1" id="KW-0812">Transmembrane</keyword>
<evidence type="ECO:0000313" key="2">
    <source>
        <dbReference type="EMBL" id="OIJ07902.1"/>
    </source>
</evidence>
<gene>
    <name evidence="3" type="ORF">AWH56_003740</name>
    <name evidence="2" type="ORF">AWH56_19845</name>
</gene>
<dbReference type="OrthoDB" id="2971310at2"/>
<reference evidence="2 4" key="1">
    <citation type="submission" date="2016-10" db="EMBL/GenBank/DDBJ databases">
        <title>Draft genome sequences of four alkaliphilic bacteria belonging to the Anaerobacillus genus.</title>
        <authorList>
            <person name="Bassil N.M."/>
            <person name="Lloyd J.R."/>
        </authorList>
    </citation>
    <scope>NUCLEOTIDE SEQUENCE [LARGE SCALE GENOMIC DNA]</scope>
    <source>
        <strain evidence="2 4">NB2006</strain>
    </source>
</reference>
<dbReference type="RefSeq" id="WP_071318700.1">
    <property type="nucleotide sequence ID" value="NZ_CP063356.2"/>
</dbReference>
<reference evidence="3 4" key="3">
    <citation type="journal article" date="2019" name="Int. J. Syst. Evol. Microbiol.">
        <title>Anaerobacillus isosaccharinicus sp. nov., an alkaliphilic bacterium which degrades isosaccharinic acid.</title>
        <authorList>
            <person name="Bassil N.M."/>
            <person name="Lloyd J.R."/>
        </authorList>
    </citation>
    <scope>NUCLEOTIDE SEQUENCE [LARGE SCALE GENOMIC DNA]</scope>
    <source>
        <strain evidence="3 4">NB2006</strain>
    </source>
</reference>
<keyword evidence="1" id="KW-0472">Membrane</keyword>
<dbReference type="EMBL" id="CP063356">
    <property type="protein sequence ID" value="QOY36777.1"/>
    <property type="molecule type" value="Genomic_DNA"/>
</dbReference>
<dbReference type="EMBL" id="LQXD01000166">
    <property type="protein sequence ID" value="OIJ07902.1"/>
    <property type="molecule type" value="Genomic_DNA"/>
</dbReference>
<reference evidence="3 4" key="2">
    <citation type="journal article" date="2017" name="Genome Announc.">
        <title>Draft Genome Sequences of Four Alkaliphilic Bacteria Belonging to the Anaerobacillus Genus.</title>
        <authorList>
            <person name="Bassil N.M."/>
            <person name="Lloyd J.R."/>
        </authorList>
    </citation>
    <scope>NUCLEOTIDE SEQUENCE [LARGE SCALE GENOMIC DNA]</scope>
    <source>
        <strain evidence="3 4">NB2006</strain>
    </source>
</reference>
<reference evidence="3" key="4">
    <citation type="submission" date="2020-10" db="EMBL/GenBank/DDBJ databases">
        <authorList>
            <person name="Bassil N.M."/>
            <person name="Lloyd J.R."/>
        </authorList>
    </citation>
    <scope>NUCLEOTIDE SEQUENCE</scope>
    <source>
        <strain evidence="3">NB2006</strain>
    </source>
</reference>
<evidence type="ECO:0000256" key="1">
    <source>
        <dbReference type="SAM" id="Phobius"/>
    </source>
</evidence>